<keyword evidence="7" id="KW-1185">Reference proteome</keyword>
<evidence type="ECO:0000313" key="6">
    <source>
        <dbReference type="EnsemblMetazoa" id="HelroP183349"/>
    </source>
</evidence>
<dbReference type="GO" id="GO:0005179">
    <property type="term" value="F:hormone activity"/>
    <property type="evidence" value="ECO:0007669"/>
    <property type="project" value="InterPro"/>
</dbReference>
<proteinExistence type="inferred from homology"/>
<comment type="similarity">
    <text evidence="2 4">Belongs to the NPY family.</text>
</comment>
<dbReference type="SMART" id="SM00309">
    <property type="entry name" value="PAH"/>
    <property type="match status" value="1"/>
</dbReference>
<name>T1FJH7_HELRO</name>
<comment type="subcellular location">
    <subcellularLocation>
        <location evidence="1">Secreted</location>
    </subcellularLocation>
</comment>
<dbReference type="RefSeq" id="XP_009010625.1">
    <property type="nucleotide sequence ID" value="XM_009012377.1"/>
</dbReference>
<dbReference type="EMBL" id="KB095836">
    <property type="protein sequence ID" value="ESO11244.1"/>
    <property type="molecule type" value="Genomic_DNA"/>
</dbReference>
<dbReference type="AlphaFoldDB" id="T1FJH7"/>
<reference evidence="5 7" key="2">
    <citation type="journal article" date="2013" name="Nature">
        <title>Insights into bilaterian evolution from three spiralian genomes.</title>
        <authorList>
            <person name="Simakov O."/>
            <person name="Marletaz F."/>
            <person name="Cho S.J."/>
            <person name="Edsinger-Gonzales E."/>
            <person name="Havlak P."/>
            <person name="Hellsten U."/>
            <person name="Kuo D.H."/>
            <person name="Larsson T."/>
            <person name="Lv J."/>
            <person name="Arendt D."/>
            <person name="Savage R."/>
            <person name="Osoegawa K."/>
            <person name="de Jong P."/>
            <person name="Grimwood J."/>
            <person name="Chapman J.A."/>
            <person name="Shapiro H."/>
            <person name="Aerts A."/>
            <person name="Otillar R.P."/>
            <person name="Terry A.Y."/>
            <person name="Boore J.L."/>
            <person name="Grigoriev I.V."/>
            <person name="Lindberg D.R."/>
            <person name="Seaver E.C."/>
            <person name="Weisblat D.A."/>
            <person name="Putnam N.H."/>
            <person name="Rokhsar D.S."/>
        </authorList>
    </citation>
    <scope>NUCLEOTIDE SEQUENCE</scope>
</reference>
<dbReference type="InParanoid" id="T1FJH7"/>
<evidence type="ECO:0000313" key="7">
    <source>
        <dbReference type="Proteomes" id="UP000015101"/>
    </source>
</evidence>
<protein>
    <submittedName>
        <fullName evidence="5 6">Uncharacterized protein</fullName>
    </submittedName>
</protein>
<dbReference type="Pfam" id="PF00159">
    <property type="entry name" value="Hormone_3"/>
    <property type="match status" value="1"/>
</dbReference>
<accession>T1FJH7</accession>
<dbReference type="OrthoDB" id="9972427at2759"/>
<evidence type="ECO:0000256" key="2">
    <source>
        <dbReference type="ARBA" id="ARBA00010022"/>
    </source>
</evidence>
<dbReference type="CTD" id="20208976"/>
<gene>
    <name evidence="6" type="primary">20208976</name>
    <name evidence="5" type="ORF">HELRODRAFT_183349</name>
</gene>
<reference evidence="6" key="3">
    <citation type="submission" date="2015-06" db="UniProtKB">
        <authorList>
            <consortium name="EnsemblMetazoa"/>
        </authorList>
    </citation>
    <scope>IDENTIFICATION</scope>
</reference>
<evidence type="ECO:0000256" key="1">
    <source>
        <dbReference type="ARBA" id="ARBA00004613"/>
    </source>
</evidence>
<organism evidence="6 7">
    <name type="scientific">Helobdella robusta</name>
    <name type="common">Californian leech</name>
    <dbReference type="NCBI Taxonomy" id="6412"/>
    <lineage>
        <taxon>Eukaryota</taxon>
        <taxon>Metazoa</taxon>
        <taxon>Spiralia</taxon>
        <taxon>Lophotrochozoa</taxon>
        <taxon>Annelida</taxon>
        <taxon>Clitellata</taxon>
        <taxon>Hirudinea</taxon>
        <taxon>Rhynchobdellida</taxon>
        <taxon>Glossiphoniidae</taxon>
        <taxon>Helobdella</taxon>
    </lineage>
</organism>
<dbReference type="HOGENOM" id="CLU_1497847_0_0_1"/>
<dbReference type="GeneID" id="20208976"/>
<dbReference type="KEGG" id="hro:HELRODRAFT_183349"/>
<dbReference type="EMBL" id="AMQM01008721">
    <property type="status" value="NOT_ANNOTATED_CDS"/>
    <property type="molecule type" value="Genomic_DNA"/>
</dbReference>
<evidence type="ECO:0000313" key="5">
    <source>
        <dbReference type="EMBL" id="ESO11244.1"/>
    </source>
</evidence>
<reference evidence="7" key="1">
    <citation type="submission" date="2012-12" db="EMBL/GenBank/DDBJ databases">
        <authorList>
            <person name="Hellsten U."/>
            <person name="Grimwood J."/>
            <person name="Chapman J.A."/>
            <person name="Shapiro H."/>
            <person name="Aerts A."/>
            <person name="Otillar R.P."/>
            <person name="Terry A.Y."/>
            <person name="Boore J.L."/>
            <person name="Simakov O."/>
            <person name="Marletaz F."/>
            <person name="Cho S.-J."/>
            <person name="Edsinger-Gonzales E."/>
            <person name="Havlak P."/>
            <person name="Kuo D.-H."/>
            <person name="Larsson T."/>
            <person name="Lv J."/>
            <person name="Arendt D."/>
            <person name="Savage R."/>
            <person name="Osoegawa K."/>
            <person name="de Jong P."/>
            <person name="Lindberg D.R."/>
            <person name="Seaver E.C."/>
            <person name="Weisblat D.A."/>
            <person name="Putnam N.H."/>
            <person name="Grigoriev I.V."/>
            <person name="Rokhsar D.S."/>
        </authorList>
    </citation>
    <scope>NUCLEOTIDE SEQUENCE</scope>
</reference>
<sequence length="180" mass="21080">MIKVRNIMVSRFPRTNSTDLVQLVVSMKLFRVFELNRKMLPRYFKLPNITILAIVLLTLGSTLLREVNAEKMEPPVKPAEFTSAEEIRKYVKALEDYYFYHGRPRFGKRNYANELESVLGSKCDIEIHPHLKHLQKLQPADETVRYVLVPAEFYLFRNVLAPTGGLQNNFITHCHFFYSE</sequence>
<dbReference type="PROSITE" id="PS50276">
    <property type="entry name" value="PANCREATIC_HORMONE_2"/>
    <property type="match status" value="1"/>
</dbReference>
<evidence type="ECO:0000256" key="3">
    <source>
        <dbReference type="ARBA" id="ARBA00022525"/>
    </source>
</evidence>
<dbReference type="GO" id="GO:0005576">
    <property type="term" value="C:extracellular region"/>
    <property type="evidence" value="ECO:0007669"/>
    <property type="project" value="UniProtKB-SubCell"/>
</dbReference>
<dbReference type="EnsemblMetazoa" id="HelroT183349">
    <property type="protein sequence ID" value="HelroP183349"/>
    <property type="gene ID" value="HelroG183349"/>
</dbReference>
<evidence type="ECO:0000256" key="4">
    <source>
        <dbReference type="RuleBase" id="RU000656"/>
    </source>
</evidence>
<dbReference type="Proteomes" id="UP000015101">
    <property type="component" value="Unassembled WGS sequence"/>
</dbReference>
<keyword evidence="3" id="KW-0964">Secreted</keyword>
<dbReference type="InterPro" id="IPR001955">
    <property type="entry name" value="Pancreatic_hormone-like"/>
</dbReference>